<dbReference type="RefSeq" id="WP_283173306.1">
    <property type="nucleotide sequence ID" value="NZ_JAPNOA010000022.1"/>
</dbReference>
<gene>
    <name evidence="4" type="ORF">OUO13_07815</name>
</gene>
<dbReference type="InterPro" id="IPR004352">
    <property type="entry name" value="GH114_TIM-barrel"/>
</dbReference>
<dbReference type="Pfam" id="PF03537">
    <property type="entry name" value="Glyco_hydro_114"/>
    <property type="match status" value="1"/>
</dbReference>
<evidence type="ECO:0000259" key="3">
    <source>
        <dbReference type="Pfam" id="PF03537"/>
    </source>
</evidence>
<comment type="caution">
    <text evidence="4">The sequence shown here is derived from an EMBL/GenBank/DDBJ whole genome shotgun (WGS) entry which is preliminary data.</text>
</comment>
<keyword evidence="2" id="KW-0732">Signal</keyword>
<dbReference type="PANTHER" id="PTHR35273:SF2">
    <property type="entry name" value="ALPHA-GALACTOSIDASE"/>
    <property type="match status" value="1"/>
</dbReference>
<dbReference type="Gene3D" id="3.20.20.70">
    <property type="entry name" value="Aldolase class I"/>
    <property type="match status" value="1"/>
</dbReference>
<dbReference type="PANTHER" id="PTHR35273">
    <property type="entry name" value="ALPHA-1,4 POLYGALACTOSAMINIDASE, PUTATIVE (AFU_ORTHOLOGUE AFUA_3G07890)-RELATED"/>
    <property type="match status" value="1"/>
</dbReference>
<evidence type="ECO:0000256" key="2">
    <source>
        <dbReference type="SAM" id="SignalP"/>
    </source>
</evidence>
<dbReference type="AlphaFoldDB" id="A0A9X3EE21"/>
<reference evidence="4" key="1">
    <citation type="submission" date="2022-11" db="EMBL/GenBank/DDBJ databases">
        <title>Parathalassolutuus dongxingensis gen. nov., sp. nov., a novel member of family Oceanospirillaceae isolated from a coastal shrimp pond in Guangxi, China.</title>
        <authorList>
            <person name="Chen H."/>
        </authorList>
    </citation>
    <scope>NUCLEOTIDE SEQUENCE</scope>
    <source>
        <strain evidence="4">G-43</strain>
    </source>
</reference>
<evidence type="ECO:0000256" key="1">
    <source>
        <dbReference type="SAM" id="MobiDB-lite"/>
    </source>
</evidence>
<feature type="domain" description="Glycoside-hydrolase family GH114 TIM-barrel" evidence="3">
    <location>
        <begin position="74"/>
        <end position="299"/>
    </location>
</feature>
<protein>
    <submittedName>
        <fullName evidence="4">Endo alpha-1,4 polygalactosaminidase</fullName>
    </submittedName>
</protein>
<dbReference type="SUPFAM" id="SSF51445">
    <property type="entry name" value="(Trans)glycosidases"/>
    <property type="match status" value="1"/>
</dbReference>
<dbReference type="Proteomes" id="UP001150830">
    <property type="component" value="Unassembled WGS sequence"/>
</dbReference>
<dbReference type="InterPro" id="IPR017853">
    <property type="entry name" value="GH"/>
</dbReference>
<dbReference type="InterPro" id="IPR013785">
    <property type="entry name" value="Aldolase_TIM"/>
</dbReference>
<accession>A0A9X3EE21</accession>
<evidence type="ECO:0000313" key="4">
    <source>
        <dbReference type="EMBL" id="MCY0965089.1"/>
    </source>
</evidence>
<evidence type="ECO:0000313" key="5">
    <source>
        <dbReference type="Proteomes" id="UP001150830"/>
    </source>
</evidence>
<name>A0A9X3EE21_9GAMM</name>
<keyword evidence="5" id="KW-1185">Reference proteome</keyword>
<organism evidence="4 5">
    <name type="scientific">Parathalassolituus penaei</name>
    <dbReference type="NCBI Taxonomy" id="2997323"/>
    <lineage>
        <taxon>Bacteria</taxon>
        <taxon>Pseudomonadati</taxon>
        <taxon>Pseudomonadota</taxon>
        <taxon>Gammaproteobacteria</taxon>
        <taxon>Oceanospirillales</taxon>
        <taxon>Oceanospirillaceae</taxon>
        <taxon>Parathalassolituus</taxon>
    </lineage>
</organism>
<feature type="chain" id="PRO_5040735701" evidence="2">
    <location>
        <begin position="28"/>
        <end position="305"/>
    </location>
</feature>
<proteinExistence type="predicted"/>
<sequence length="305" mass="33588">MPTQSLCQPLARRLLALLLLASLTACGGSGGGSGDRSDDNSDNSSESDADETANSDDPLPVTSGNWYQPELAISWQWQLTGTLNSRYAASLYDIDLFDTSTSQISALQQAGHKVICYFSAGSWENWRDDADDFATATLGNNLDGWVGERWLDIRAASVLAVMANRMDLAVEKGCDGVEPDNMDGYQNTPGFALTASDQLTYNRKIANAAHERGLAVALKNDLDQIETLVDYFDFAVNEQCFEYNECDLLAPFIEQGKPVLNAEYNSRYINNSSNRTALCSDSLERQFSTLILPLDLDDSFRYSCR</sequence>
<feature type="signal peptide" evidence="2">
    <location>
        <begin position="1"/>
        <end position="27"/>
    </location>
</feature>
<feature type="region of interest" description="Disordered" evidence="1">
    <location>
        <begin position="28"/>
        <end position="61"/>
    </location>
</feature>
<feature type="compositionally biased region" description="Acidic residues" evidence="1">
    <location>
        <begin position="45"/>
        <end position="54"/>
    </location>
</feature>
<dbReference type="EMBL" id="JAPNOA010000022">
    <property type="protein sequence ID" value="MCY0965089.1"/>
    <property type="molecule type" value="Genomic_DNA"/>
</dbReference>